<keyword evidence="7" id="KW-1185">Reference proteome</keyword>
<dbReference type="PRINTS" id="PR01179">
    <property type="entry name" value="ODADCRBXLASE"/>
</dbReference>
<evidence type="ECO:0000256" key="3">
    <source>
        <dbReference type="PIRSR" id="PIRSR600183-50"/>
    </source>
</evidence>
<dbReference type="AlphaFoldDB" id="A0AAE4S8Q1"/>
<evidence type="ECO:0000313" key="6">
    <source>
        <dbReference type="EMBL" id="MDV0440957.1"/>
    </source>
</evidence>
<dbReference type="EC" id="4.1.1.95" evidence="6"/>
<dbReference type="Gene3D" id="3.20.20.10">
    <property type="entry name" value="Alanine racemase"/>
    <property type="match status" value="1"/>
</dbReference>
<keyword evidence="6" id="KW-0456">Lyase</keyword>
<dbReference type="InterPro" id="IPR022644">
    <property type="entry name" value="De-COase2_N"/>
</dbReference>
<sequence length="379" mass="41627">MTAPQYIYDGRIIGKKIAELKCALPEFGILYSIKANPYPPLLSYIASQQVGADAAAKNEVLLAAGAGVPAENIYYSGPGKTTADLEETFDKCVIIADSFHELELLNHIARERRRKKSVGIRINPSFWGTPGKFGIDEELCTVAALSCYPHLVIAGIHVHVKSQELDWQKIYRYYENVFSLAEKIQNELGEKLSFINFGSGIGVPYTTDDKPVDLAKLSTACDLLVKKYQSKIPAKLLIESGRFIVCEAGTYTTEVLDIKKSRGRTYLIVAGGLNGFARPAVAALLEEDHQATEPLFTKHHAWTISLDKKSDEMEMVDIVGNLCTASDILAKDLLLPKAEIGDRITITNAGSYACTLSFQQFGGQDAPVETLVFTDEDSH</sequence>
<dbReference type="InterPro" id="IPR000183">
    <property type="entry name" value="Orn/DAP/Arg_de-COase"/>
</dbReference>
<feature type="domain" description="Orn/DAP/Arg decarboxylase 2 N-terminal" evidence="5">
    <location>
        <begin position="13"/>
        <end position="245"/>
    </location>
</feature>
<protein>
    <submittedName>
        <fullName evidence="6">L-glutamyl-[BtrI acyl-carrier protein] decarboxylase</fullName>
        <ecNumber evidence="6">4.1.1.95</ecNumber>
    </submittedName>
</protein>
<dbReference type="SUPFAM" id="SSF51419">
    <property type="entry name" value="PLP-binding barrel"/>
    <property type="match status" value="1"/>
</dbReference>
<reference evidence="6" key="1">
    <citation type="submission" date="2023-06" db="EMBL/GenBank/DDBJ databases">
        <title>Genome sequence of Methancorpusculaceae sp. Ag1.</title>
        <authorList>
            <person name="Protasov E."/>
            <person name="Platt K."/>
            <person name="Poehlein A."/>
            <person name="Daniel R."/>
            <person name="Brune A."/>
        </authorList>
    </citation>
    <scope>NUCLEOTIDE SEQUENCE</scope>
    <source>
        <strain evidence="6">Ag1</strain>
    </source>
</reference>
<evidence type="ECO:0000259" key="5">
    <source>
        <dbReference type="Pfam" id="PF02784"/>
    </source>
</evidence>
<dbReference type="EMBL" id="JAWDKA010000001">
    <property type="protein sequence ID" value="MDV0440957.1"/>
    <property type="molecule type" value="Genomic_DNA"/>
</dbReference>
<dbReference type="Pfam" id="PF00278">
    <property type="entry name" value="Orn_DAP_Arg_deC"/>
    <property type="match status" value="1"/>
</dbReference>
<dbReference type="Pfam" id="PF02784">
    <property type="entry name" value="Orn_Arg_deC_N"/>
    <property type="match status" value="1"/>
</dbReference>
<dbReference type="InterPro" id="IPR009006">
    <property type="entry name" value="Ala_racemase/Decarboxylase_C"/>
</dbReference>
<dbReference type="InterPro" id="IPR029066">
    <property type="entry name" value="PLP-binding_barrel"/>
</dbReference>
<evidence type="ECO:0000313" key="7">
    <source>
        <dbReference type="Proteomes" id="UP001273136"/>
    </source>
</evidence>
<dbReference type="InterPro" id="IPR022643">
    <property type="entry name" value="De-COase2_C"/>
</dbReference>
<proteinExistence type="predicted"/>
<dbReference type="GO" id="GO:0009089">
    <property type="term" value="P:lysine biosynthetic process via diaminopimelate"/>
    <property type="evidence" value="ECO:0007669"/>
    <property type="project" value="TreeGrafter"/>
</dbReference>
<feature type="domain" description="Orn/DAP/Arg decarboxylase 2 C-terminal" evidence="4">
    <location>
        <begin position="9"/>
        <end position="350"/>
    </location>
</feature>
<accession>A0AAE4S8Q1</accession>
<comment type="caution">
    <text evidence="6">The sequence shown here is derived from an EMBL/GenBank/DDBJ whole genome shotgun (WGS) entry which is preliminary data.</text>
</comment>
<dbReference type="PANTHER" id="PTHR43727">
    <property type="entry name" value="DIAMINOPIMELATE DECARBOXYLASE"/>
    <property type="match status" value="1"/>
</dbReference>
<organism evidence="6 7">
    <name type="scientific">Methanorbis furvi</name>
    <dbReference type="NCBI Taxonomy" id="3028299"/>
    <lineage>
        <taxon>Archaea</taxon>
        <taxon>Methanobacteriati</taxon>
        <taxon>Methanobacteriota</taxon>
        <taxon>Stenosarchaea group</taxon>
        <taxon>Methanomicrobia</taxon>
        <taxon>Methanomicrobiales</taxon>
        <taxon>Methanocorpusculaceae</taxon>
        <taxon>Methanorbis</taxon>
    </lineage>
</organism>
<gene>
    <name evidence="6" type="primary">btrK</name>
    <name evidence="6" type="ORF">McpAg1_01360</name>
</gene>
<keyword evidence="2 3" id="KW-0663">Pyridoxal phosphate</keyword>
<evidence type="ECO:0000256" key="2">
    <source>
        <dbReference type="ARBA" id="ARBA00022898"/>
    </source>
</evidence>
<dbReference type="SUPFAM" id="SSF50621">
    <property type="entry name" value="Alanine racemase C-terminal domain-like"/>
    <property type="match status" value="1"/>
</dbReference>
<comment type="cofactor">
    <cofactor evidence="1 3">
        <name>pyridoxal 5'-phosphate</name>
        <dbReference type="ChEBI" id="CHEBI:597326"/>
    </cofactor>
</comment>
<dbReference type="PANTHER" id="PTHR43727:SF2">
    <property type="entry name" value="GROUP IV DECARBOXYLASE"/>
    <property type="match status" value="1"/>
</dbReference>
<feature type="modified residue" description="N6-(pyridoxal phosphate)lysine" evidence="3">
    <location>
        <position position="34"/>
    </location>
</feature>
<dbReference type="Gene3D" id="2.40.37.10">
    <property type="entry name" value="Lyase, Ornithine Decarboxylase, Chain A, domain 1"/>
    <property type="match status" value="1"/>
</dbReference>
<evidence type="ECO:0000256" key="1">
    <source>
        <dbReference type="ARBA" id="ARBA00001933"/>
    </source>
</evidence>
<name>A0AAE4S8Q1_9EURY</name>
<dbReference type="RefSeq" id="WP_338093351.1">
    <property type="nucleotide sequence ID" value="NZ_JAWDKA010000001.1"/>
</dbReference>
<evidence type="ECO:0000259" key="4">
    <source>
        <dbReference type="Pfam" id="PF00278"/>
    </source>
</evidence>
<feature type="active site" description="Proton donor" evidence="3">
    <location>
        <position position="323"/>
    </location>
</feature>
<dbReference type="GO" id="GO:0008836">
    <property type="term" value="F:diaminopimelate decarboxylase activity"/>
    <property type="evidence" value="ECO:0007669"/>
    <property type="project" value="TreeGrafter"/>
</dbReference>
<dbReference type="Proteomes" id="UP001273136">
    <property type="component" value="Unassembled WGS sequence"/>
</dbReference>